<evidence type="ECO:0000313" key="3">
    <source>
        <dbReference type="Proteomes" id="UP000479000"/>
    </source>
</evidence>
<dbReference type="EMBL" id="CADCXU010030594">
    <property type="protein sequence ID" value="CAB0016740.1"/>
    <property type="molecule type" value="Genomic_DNA"/>
</dbReference>
<dbReference type="Proteomes" id="UP000479000">
    <property type="component" value="Unassembled WGS sequence"/>
</dbReference>
<name>A0A6H5HJQ0_9HEMI</name>
<accession>A0A6H5HJQ0</accession>
<evidence type="ECO:0000256" key="1">
    <source>
        <dbReference type="SAM" id="MobiDB-lite"/>
    </source>
</evidence>
<feature type="compositionally biased region" description="Low complexity" evidence="1">
    <location>
        <begin position="66"/>
        <end position="75"/>
    </location>
</feature>
<gene>
    <name evidence="2" type="ORF">NTEN_LOCUS20875</name>
</gene>
<reference evidence="2 3" key="1">
    <citation type="submission" date="2020-02" db="EMBL/GenBank/DDBJ databases">
        <authorList>
            <person name="Ferguson B K."/>
        </authorList>
    </citation>
    <scope>NUCLEOTIDE SEQUENCE [LARGE SCALE GENOMIC DNA]</scope>
</reference>
<feature type="region of interest" description="Disordered" evidence="1">
    <location>
        <begin position="48"/>
        <end position="80"/>
    </location>
</feature>
<sequence length="139" mass="15691">MFRFWGMFAGARNTPGGRLSRKRHASFDDNNARVSSLFSKGAPIKVRAKIEEEDGKEEKKKKGISSRRGSLSPSTSERKEEQVLFLYRDPADQLGNLSRELLQIRRALYRLAGGKKRARESRLSIGNVSCPFSAEQETT</sequence>
<proteinExistence type="predicted"/>
<keyword evidence="3" id="KW-1185">Reference proteome</keyword>
<evidence type="ECO:0000313" key="2">
    <source>
        <dbReference type="EMBL" id="CAB0016740.1"/>
    </source>
</evidence>
<organism evidence="2 3">
    <name type="scientific">Nesidiocoris tenuis</name>
    <dbReference type="NCBI Taxonomy" id="355587"/>
    <lineage>
        <taxon>Eukaryota</taxon>
        <taxon>Metazoa</taxon>
        <taxon>Ecdysozoa</taxon>
        <taxon>Arthropoda</taxon>
        <taxon>Hexapoda</taxon>
        <taxon>Insecta</taxon>
        <taxon>Pterygota</taxon>
        <taxon>Neoptera</taxon>
        <taxon>Paraneoptera</taxon>
        <taxon>Hemiptera</taxon>
        <taxon>Heteroptera</taxon>
        <taxon>Panheteroptera</taxon>
        <taxon>Cimicomorpha</taxon>
        <taxon>Miridae</taxon>
        <taxon>Dicyphina</taxon>
        <taxon>Nesidiocoris</taxon>
    </lineage>
</organism>
<protein>
    <submittedName>
        <fullName evidence="2">Uncharacterized protein</fullName>
    </submittedName>
</protein>
<dbReference type="AlphaFoldDB" id="A0A6H5HJQ0"/>